<dbReference type="FunFam" id="1.10.287.130:FF:000002">
    <property type="entry name" value="Two-component osmosensing histidine kinase"/>
    <property type="match status" value="1"/>
</dbReference>
<dbReference type="Pfam" id="PF08448">
    <property type="entry name" value="PAS_4"/>
    <property type="match status" value="4"/>
</dbReference>
<evidence type="ECO:0000256" key="14">
    <source>
        <dbReference type="PROSITE-ProRule" id="PRU00703"/>
    </source>
</evidence>
<organism evidence="22 23">
    <name type="scientific">Oxynema aestuarii AP17</name>
    <dbReference type="NCBI Taxonomy" id="2064643"/>
    <lineage>
        <taxon>Bacteria</taxon>
        <taxon>Bacillati</taxon>
        <taxon>Cyanobacteriota</taxon>
        <taxon>Cyanophyceae</taxon>
        <taxon>Oscillatoriophycideae</taxon>
        <taxon>Oscillatoriales</taxon>
        <taxon>Oscillatoriaceae</taxon>
        <taxon>Oxynema</taxon>
        <taxon>Oxynema aestuarii</taxon>
    </lineage>
</organism>
<dbReference type="InterPro" id="IPR013655">
    <property type="entry name" value="PAS_fold_3"/>
</dbReference>
<dbReference type="InterPro" id="IPR000014">
    <property type="entry name" value="PAS"/>
</dbReference>
<feature type="domain" description="Phytochrome chromophore attachment site" evidence="16">
    <location>
        <begin position="1347"/>
        <end position="1483"/>
    </location>
</feature>
<dbReference type="PROSITE" id="PS50110">
    <property type="entry name" value="RESPONSE_REGULATORY"/>
    <property type="match status" value="2"/>
</dbReference>
<dbReference type="RefSeq" id="WP_168569970.1">
    <property type="nucleotide sequence ID" value="NZ_CP051167.1"/>
</dbReference>
<dbReference type="PANTHER" id="PTHR45339:SF1">
    <property type="entry name" value="HYBRID SIGNAL TRANSDUCTION HISTIDINE KINASE J"/>
    <property type="match status" value="1"/>
</dbReference>
<dbReference type="CDD" id="cd00130">
    <property type="entry name" value="PAS"/>
    <property type="match status" value="6"/>
</dbReference>
<feature type="domain" description="PAC" evidence="20">
    <location>
        <begin position="612"/>
        <end position="663"/>
    </location>
</feature>
<dbReference type="EC" id="2.7.13.3" evidence="3"/>
<dbReference type="Gene3D" id="3.30.450.40">
    <property type="match status" value="3"/>
</dbReference>
<evidence type="ECO:0000313" key="23">
    <source>
        <dbReference type="Proteomes" id="UP000500857"/>
    </source>
</evidence>
<dbReference type="InterPro" id="IPR003594">
    <property type="entry name" value="HATPase_dom"/>
</dbReference>
<keyword evidence="9" id="KW-0902">Two-component regulatory system</keyword>
<dbReference type="SMART" id="SM00065">
    <property type="entry name" value="GAF"/>
    <property type="match status" value="3"/>
</dbReference>
<proteinExistence type="inferred from homology"/>
<accession>A0A6H1TYX6</accession>
<protein>
    <recommendedName>
        <fullName evidence="12">Circadian input-output histidine kinase CikA</fullName>
        <ecNumber evidence="3">2.7.13.3</ecNumber>
    </recommendedName>
    <alternativeName>
        <fullName evidence="11">Sensory/regulatory protein RpfC</fullName>
    </alternativeName>
</protein>
<comment type="similarity">
    <text evidence="2">In the N-terminal section; belongs to the phytochrome family.</text>
</comment>
<dbReference type="InterPro" id="IPR001610">
    <property type="entry name" value="PAC"/>
</dbReference>
<feature type="domain" description="Response regulatory" evidence="18">
    <location>
        <begin position="2128"/>
        <end position="2244"/>
    </location>
</feature>
<evidence type="ECO:0000256" key="3">
    <source>
        <dbReference type="ARBA" id="ARBA00012438"/>
    </source>
</evidence>
<evidence type="ECO:0000256" key="15">
    <source>
        <dbReference type="SAM" id="Coils"/>
    </source>
</evidence>
<dbReference type="SMART" id="SM00388">
    <property type="entry name" value="HisKA"/>
    <property type="match status" value="1"/>
</dbReference>
<dbReference type="Pfam" id="PF00072">
    <property type="entry name" value="Response_reg"/>
    <property type="match status" value="2"/>
</dbReference>
<dbReference type="SUPFAM" id="SSF52172">
    <property type="entry name" value="CheY-like"/>
    <property type="match status" value="2"/>
</dbReference>
<keyword evidence="6" id="KW-0547">Nucleotide-binding</keyword>
<dbReference type="SMART" id="SM00116">
    <property type="entry name" value="CBS"/>
    <property type="match status" value="4"/>
</dbReference>
<dbReference type="SMART" id="SM00448">
    <property type="entry name" value="REC"/>
    <property type="match status" value="2"/>
</dbReference>
<feature type="domain" description="CBS" evidence="21">
    <location>
        <begin position="413"/>
        <end position="471"/>
    </location>
</feature>
<keyword evidence="15" id="KW-0175">Coiled coil</keyword>
<feature type="domain" description="Phytochrome chromophore attachment site" evidence="16">
    <location>
        <begin position="1666"/>
        <end position="1830"/>
    </location>
</feature>
<comment type="subunit">
    <text evidence="10">At low DSF concentrations, interacts with RpfF.</text>
</comment>
<feature type="domain" description="PAC" evidence="20">
    <location>
        <begin position="1272"/>
        <end position="1327"/>
    </location>
</feature>
<dbReference type="CDD" id="cd00082">
    <property type="entry name" value="HisKA"/>
    <property type="match status" value="1"/>
</dbReference>
<evidence type="ECO:0000256" key="10">
    <source>
        <dbReference type="ARBA" id="ARBA00064003"/>
    </source>
</evidence>
<keyword evidence="5" id="KW-0808">Transferase</keyword>
<dbReference type="PROSITE" id="PS50109">
    <property type="entry name" value="HIS_KIN"/>
    <property type="match status" value="1"/>
</dbReference>
<feature type="domain" description="Histidine kinase" evidence="17">
    <location>
        <begin position="1871"/>
        <end position="2102"/>
    </location>
</feature>
<dbReference type="Pfam" id="PF00512">
    <property type="entry name" value="HisKA"/>
    <property type="match status" value="1"/>
</dbReference>
<feature type="domain" description="PAS" evidence="19">
    <location>
        <begin position="1514"/>
        <end position="1591"/>
    </location>
</feature>
<evidence type="ECO:0000259" key="21">
    <source>
        <dbReference type="PROSITE" id="PS51371"/>
    </source>
</evidence>
<feature type="domain" description="CBS" evidence="21">
    <location>
        <begin position="211"/>
        <end position="268"/>
    </location>
</feature>
<dbReference type="SMART" id="SM00091">
    <property type="entry name" value="PAS"/>
    <property type="match status" value="6"/>
</dbReference>
<feature type="domain" description="PAS" evidence="19">
    <location>
        <begin position="938"/>
        <end position="1010"/>
    </location>
</feature>
<dbReference type="Gene3D" id="3.30.565.10">
    <property type="entry name" value="Histidine kinase-like ATPase, C-terminal domain"/>
    <property type="match status" value="1"/>
</dbReference>
<evidence type="ECO:0000256" key="9">
    <source>
        <dbReference type="ARBA" id="ARBA00023012"/>
    </source>
</evidence>
<keyword evidence="23" id="KW-1185">Reference proteome</keyword>
<feature type="domain" description="CBS" evidence="21">
    <location>
        <begin position="342"/>
        <end position="404"/>
    </location>
</feature>
<dbReference type="InterPro" id="IPR013656">
    <property type="entry name" value="PAS_4"/>
</dbReference>
<evidence type="ECO:0000256" key="1">
    <source>
        <dbReference type="ARBA" id="ARBA00000085"/>
    </source>
</evidence>
<evidence type="ECO:0000313" key="22">
    <source>
        <dbReference type="EMBL" id="QIZ71818.1"/>
    </source>
</evidence>
<evidence type="ECO:0000256" key="8">
    <source>
        <dbReference type="ARBA" id="ARBA00022840"/>
    </source>
</evidence>
<feature type="domain" description="CBS" evidence="21">
    <location>
        <begin position="275"/>
        <end position="335"/>
    </location>
</feature>
<feature type="domain" description="PAS" evidence="19">
    <location>
        <begin position="1199"/>
        <end position="1273"/>
    </location>
</feature>
<name>A0A6H1TYX6_9CYAN</name>
<dbReference type="InterPro" id="IPR036890">
    <property type="entry name" value="HATPase_C_sf"/>
</dbReference>
<reference evidence="22 23" key="1">
    <citation type="submission" date="2020-04" db="EMBL/GenBank/DDBJ databases">
        <authorList>
            <person name="Basu S."/>
            <person name="Maruthanayagam V."/>
            <person name="Chakraborty S."/>
            <person name="Pramanik A."/>
            <person name="Mukherjee J."/>
            <person name="Brink B."/>
        </authorList>
    </citation>
    <scope>NUCLEOTIDE SEQUENCE [LARGE SCALE GENOMIC DNA]</scope>
    <source>
        <strain evidence="22 23">AP17</strain>
    </source>
</reference>
<dbReference type="CDD" id="cd04620">
    <property type="entry name" value="CBS_two-component_sensor_histidine_kinase_repeat1"/>
    <property type="match status" value="1"/>
</dbReference>
<dbReference type="CDD" id="cd16922">
    <property type="entry name" value="HATPase_EvgS-ArcB-TorS-like"/>
    <property type="match status" value="1"/>
</dbReference>
<dbReference type="Gene3D" id="1.10.287.130">
    <property type="match status" value="1"/>
</dbReference>
<dbReference type="SUPFAM" id="SSF55781">
    <property type="entry name" value="GAF domain-like"/>
    <property type="match status" value="3"/>
</dbReference>
<evidence type="ECO:0000259" key="20">
    <source>
        <dbReference type="PROSITE" id="PS50113"/>
    </source>
</evidence>
<dbReference type="SUPFAM" id="SSF54631">
    <property type="entry name" value="CBS-domain pair"/>
    <property type="match status" value="2"/>
</dbReference>
<dbReference type="InterPro" id="IPR004358">
    <property type="entry name" value="Sig_transdc_His_kin-like_C"/>
</dbReference>
<evidence type="ECO:0000256" key="13">
    <source>
        <dbReference type="PROSITE-ProRule" id="PRU00169"/>
    </source>
</evidence>
<evidence type="ECO:0000259" key="17">
    <source>
        <dbReference type="PROSITE" id="PS50109"/>
    </source>
</evidence>
<dbReference type="CDD" id="cd17546">
    <property type="entry name" value="REC_hyHK_CKI1_RcsC-like"/>
    <property type="match status" value="1"/>
</dbReference>
<dbReference type="Gene3D" id="3.40.50.2300">
    <property type="match status" value="2"/>
</dbReference>
<feature type="coiled-coil region" evidence="15">
    <location>
        <begin position="1052"/>
        <end position="1089"/>
    </location>
</feature>
<feature type="domain" description="PAS" evidence="19">
    <location>
        <begin position="538"/>
        <end position="584"/>
    </location>
</feature>
<gene>
    <name evidence="22" type="ORF">HCG48_15535</name>
</gene>
<dbReference type="GO" id="GO:0005524">
    <property type="term" value="F:ATP binding"/>
    <property type="evidence" value="ECO:0007669"/>
    <property type="project" value="UniProtKB-KW"/>
</dbReference>
<dbReference type="InterPro" id="IPR000700">
    <property type="entry name" value="PAS-assoc_C"/>
</dbReference>
<feature type="coiled-coil region" evidence="15">
    <location>
        <begin position="472"/>
        <end position="541"/>
    </location>
</feature>
<evidence type="ECO:0000256" key="6">
    <source>
        <dbReference type="ARBA" id="ARBA00022741"/>
    </source>
</evidence>
<keyword evidence="7" id="KW-0418">Kinase</keyword>
<dbReference type="InterPro" id="IPR016132">
    <property type="entry name" value="Phyto_chromo_attachment"/>
</dbReference>
<dbReference type="SMART" id="SM00086">
    <property type="entry name" value="PAC"/>
    <property type="match status" value="5"/>
</dbReference>
<dbReference type="InterPro" id="IPR001789">
    <property type="entry name" value="Sig_transdc_resp-reg_receiver"/>
</dbReference>
<dbReference type="InterPro" id="IPR003018">
    <property type="entry name" value="GAF"/>
</dbReference>
<keyword evidence="14" id="KW-0129">CBS domain</keyword>
<evidence type="ECO:0000256" key="12">
    <source>
        <dbReference type="ARBA" id="ARBA00074306"/>
    </source>
</evidence>
<dbReference type="InterPro" id="IPR046342">
    <property type="entry name" value="CBS_dom_sf"/>
</dbReference>
<feature type="domain" description="PAS" evidence="19">
    <location>
        <begin position="1082"/>
        <end position="1152"/>
    </location>
</feature>
<evidence type="ECO:0000256" key="4">
    <source>
        <dbReference type="ARBA" id="ARBA00022553"/>
    </source>
</evidence>
<evidence type="ECO:0000256" key="5">
    <source>
        <dbReference type="ARBA" id="ARBA00022679"/>
    </source>
</evidence>
<sequence>MTDIANANQNRKPTANILVIDDTPDNLRLLGKSLRQLGYGVRLAKDPQLALQSAIARPPDLILLDIMMPELDGYEVCAQLKANEGTQQVPVIFLTAKGEVLDKVRAFELGAADYITKPFAMEEAIARIQNQLKFSHLSQELIRQKNLLQQEMQALQNFRSISPSSSPSLSPVALRGNAEANETVVPDLVVDPPFPESSALQESLFKHSQAIEKHCLRLSPATTVAEAIARMSQEGFSCALVVENNQLVGLFAERDIVKMAAEAIAPDEILLSDVMTPDPIAVNVCEAIDIFSILSILRQNRIRHLPAIDESGQIVGLITQSSIRQVLQPTDLLKLKQVDRAMTRKVIHCAPSASLLEIARLMATYRISCVVIAEPNNGSVGDAIPIGIITERDIVQFRALNLDLKAIAAREVMSAPLMPIEAGDSLWTAHQLMQRHRIRRLVVTSDNGTLAGILTQSSLLAALDPVEMQATLEVLRQQIDRRISQLNEVNQRLQQEISARERELRQRTILEQELRTQNLRLQAEIQERIRAENALAKQEQLFRTVAENAPAAIMRLDRQYRYLYVNRMTEDIAGIVADEFIGKTSRELGFDESCVGQWETTIAQVFDRRTAQSIEYELPGSNGIRYFSARIVPEFDHTGEVASVLAIAHDIGDRKRREQALRSIVEGTASTTGDNFFYECTRYLAQVLQIRHALIAEQADPEFTKARTLAWWAGDSHRENIEYELAGTPCQKVFRGEACFYPDSVRDRFPDDPYFPQLKIESYFGIPLNDSKGRAIGVLTIFDEEPMENDADTQTILKIFAARASAELERRQAEKTLKQQAAAIAATTDGIAILDPQNRYTYLNAAHLQIFDYERPEELLGKSWQQLYPSRELERFEREVIPQLLEKGSFRLDAIGLRRDGQEVPHEVSVSLLDSGDRICIIRDCTERQQAQAALQESEQRLQVVLEGSDLGWWDLNLATGVVYFSERWKTMLGYRDEDIENDPNAWLQLVHPDDLETNLGLLNTCLEGRSPTYEAEFRMLTRSGEWKWILAHGKVVDRDERGQALRMAGTHKDIDDRKQAEAERLELLEREQAARSEAEENRSRVETILESISDGFFTTDRQSQVTYMNQQAEVLLRKSRSELLGENLWEHFPEAVGTKFERVYNQVMTEQVPIGFTEFYPPLAVWFEVHAYPSKDGISIYFQDVTDRQQAEENLRDREQFLRSIYEGIETAVFMVDVLDNGEFRYVGINPTNERLTGITDAELRGKSPQEMLPPAAARAVTNYYRMCVEARARISYEECLPFRGQDTWWITNLTPLFDRHNRVYRLIGTSFNISDRKAAEIALQQQLKREQLLKSIQERIRSSLKLDEILAIAAQEIRNFLGCDRVLIYEVLSEERRHLLTESLAPGCRAILAEREYQDSIFSQWQERGKFGSIVKIDDIETADLDPEFVEFMKHFAIKAKLVVPILKDRKNWGLIAAHSCTKSRKWYNYEVEALQQLSVQLAIAVQQSILFEQAQTEIAERKKAELALRESQDFVRRIADTSPNLLYIFDVIEQCNIYTNREIAATLGYSSEEIKAMGNNLLPSILHPDDLSKIPEHFKQLNRAQDDEVVELEYRLRNVRGEWRDILAREAVFARTQEGKLKQLIGTASDITERKKTEAALRESAERERALAAAIRRIRQSLNLETIFITTTEELRVCLDCDCVSIYRFDDDYRGQFMAESVAKPKFSTLGKSKERQLQVVDEESNHCGLENLLNSPHLWEEDPYYSTGENRLELSETTCLVVEDIYEKNFRDCYRERLESFQIRAYLIVPIFCNSRVWGLLAAYQCSGPREWKTSDRKMVIQIGNQLGVALQQFELLNRTQKQSEALAQAAIAADAANRSKSEFLANMSHELRTPLNAILGFAQIMVADDGLNSEQRRNLEIINRAGAHLLDLINDVLEMSKIEAGRIQLNESDFDLLLLLDTLQEILNVKANSKGLDLIFERSPDVPQFICGDEGKLRQVLLNLIGNAIKFTHKGSVTLRVTLKNEATEAGSGDRDSPFDYNLVFSVEDTGEGIAPAEMGKLFEAFGQTESGQKSQQGTGLGLPISQKFVELMGGSIEVWSERDVGSIFSFTILAKASSSENIGEKLAPKEALELAPHQPQINILVVDDRDESRLLVREMLAALGFAVREAANGLDAIDVWRDWQPDLILMDIRMPVMDGLQATQKIKAQAARQQPIIIALTASAFEEERSSILAAGCDDFIRKPFQRDDLLDKIREHLDIEYIYKQDDNEATDSVRLTTPHSNQKDDLNLLLAEMPDRWVRQIYENAARCIDDNILELLEEVPENAAYLAETLRDWANNFQFQKIMEFIDREKPGS</sequence>
<dbReference type="PROSITE" id="PS51371">
    <property type="entry name" value="CBS"/>
    <property type="match status" value="4"/>
</dbReference>
<dbReference type="SUPFAM" id="SSF47384">
    <property type="entry name" value="Homodimeric domain of signal transducing histidine kinase"/>
    <property type="match status" value="1"/>
</dbReference>
<dbReference type="InterPro" id="IPR005467">
    <property type="entry name" value="His_kinase_dom"/>
</dbReference>
<dbReference type="InterPro" id="IPR036097">
    <property type="entry name" value="HisK_dim/P_sf"/>
</dbReference>
<dbReference type="CDD" id="cd19920">
    <property type="entry name" value="REC_PA4781-like"/>
    <property type="match status" value="1"/>
</dbReference>
<keyword evidence="4 13" id="KW-0597">Phosphoprotein</keyword>
<dbReference type="Proteomes" id="UP000500857">
    <property type="component" value="Chromosome"/>
</dbReference>
<dbReference type="KEGG" id="oxy:HCG48_15535"/>
<dbReference type="PRINTS" id="PR00344">
    <property type="entry name" value="BCTRLSENSOR"/>
</dbReference>
<dbReference type="GO" id="GO:0000155">
    <property type="term" value="F:phosphorelay sensor kinase activity"/>
    <property type="evidence" value="ECO:0007669"/>
    <property type="project" value="InterPro"/>
</dbReference>
<feature type="domain" description="Response regulatory" evidence="18">
    <location>
        <begin position="16"/>
        <end position="132"/>
    </location>
</feature>
<dbReference type="PROSITE" id="PS50046">
    <property type="entry name" value="PHYTOCHROME_2"/>
    <property type="match status" value="2"/>
</dbReference>
<dbReference type="Pfam" id="PF02518">
    <property type="entry name" value="HATPase_c"/>
    <property type="match status" value="1"/>
</dbReference>
<evidence type="ECO:0000256" key="2">
    <source>
        <dbReference type="ARBA" id="ARBA00006402"/>
    </source>
</evidence>
<dbReference type="InterPro" id="IPR000644">
    <property type="entry name" value="CBS_dom"/>
</dbReference>
<feature type="modified residue" description="4-aspartylphosphate" evidence="13">
    <location>
        <position position="65"/>
    </location>
</feature>
<dbReference type="Pfam" id="PF01590">
    <property type="entry name" value="GAF"/>
    <property type="match status" value="3"/>
</dbReference>
<dbReference type="PROSITE" id="PS50112">
    <property type="entry name" value="PAS"/>
    <property type="match status" value="5"/>
</dbReference>
<feature type="domain" description="PAC" evidence="20">
    <location>
        <begin position="1593"/>
        <end position="1646"/>
    </location>
</feature>
<comment type="catalytic activity">
    <reaction evidence="1">
        <text>ATP + protein L-histidine = ADP + protein N-phospho-L-histidine.</text>
        <dbReference type="EC" id="2.7.13.3"/>
    </reaction>
</comment>
<dbReference type="InterPro" id="IPR035965">
    <property type="entry name" value="PAS-like_dom_sf"/>
</dbReference>
<dbReference type="Pfam" id="PF00571">
    <property type="entry name" value="CBS"/>
    <property type="match status" value="4"/>
</dbReference>
<dbReference type="InterPro" id="IPR003661">
    <property type="entry name" value="HisK_dim/P_dom"/>
</dbReference>
<feature type="domain" description="PAC" evidence="20">
    <location>
        <begin position="1014"/>
        <end position="1067"/>
    </location>
</feature>
<evidence type="ECO:0000256" key="7">
    <source>
        <dbReference type="ARBA" id="ARBA00022777"/>
    </source>
</evidence>
<evidence type="ECO:0000259" key="19">
    <source>
        <dbReference type="PROSITE" id="PS50112"/>
    </source>
</evidence>
<evidence type="ECO:0000259" key="16">
    <source>
        <dbReference type="PROSITE" id="PS50046"/>
    </source>
</evidence>
<dbReference type="Gene3D" id="3.10.580.10">
    <property type="entry name" value="CBS-domain"/>
    <property type="match status" value="2"/>
</dbReference>
<evidence type="ECO:0000259" key="18">
    <source>
        <dbReference type="PROSITE" id="PS50110"/>
    </source>
</evidence>
<dbReference type="InterPro" id="IPR011006">
    <property type="entry name" value="CheY-like_superfamily"/>
</dbReference>
<dbReference type="PANTHER" id="PTHR45339">
    <property type="entry name" value="HYBRID SIGNAL TRANSDUCTION HISTIDINE KINASE J"/>
    <property type="match status" value="1"/>
</dbReference>
<dbReference type="Gene3D" id="3.30.450.20">
    <property type="entry name" value="PAS domain"/>
    <property type="match status" value="6"/>
</dbReference>
<dbReference type="SUPFAM" id="SSF55874">
    <property type="entry name" value="ATPase domain of HSP90 chaperone/DNA topoisomerase II/histidine kinase"/>
    <property type="match status" value="1"/>
</dbReference>
<dbReference type="CDD" id="cd17774">
    <property type="entry name" value="CBS_two-component_sensor_histidine_kinase_repeat2"/>
    <property type="match status" value="1"/>
</dbReference>
<feature type="modified residue" description="4-aspartylphosphate" evidence="13">
    <location>
        <position position="2177"/>
    </location>
</feature>
<dbReference type="PROSITE" id="PS50113">
    <property type="entry name" value="PAC"/>
    <property type="match status" value="4"/>
</dbReference>
<dbReference type="EMBL" id="CP051167">
    <property type="protein sequence ID" value="QIZ71818.1"/>
    <property type="molecule type" value="Genomic_DNA"/>
</dbReference>
<evidence type="ECO:0000256" key="11">
    <source>
        <dbReference type="ARBA" id="ARBA00068150"/>
    </source>
</evidence>
<dbReference type="SUPFAM" id="SSF55785">
    <property type="entry name" value="PYP-like sensor domain (PAS domain)"/>
    <property type="match status" value="6"/>
</dbReference>
<dbReference type="FunFam" id="3.30.565.10:FF:000010">
    <property type="entry name" value="Sensor histidine kinase RcsC"/>
    <property type="match status" value="1"/>
</dbReference>
<dbReference type="NCBIfam" id="TIGR00229">
    <property type="entry name" value="sensory_box"/>
    <property type="match status" value="6"/>
</dbReference>
<dbReference type="SMART" id="SM00387">
    <property type="entry name" value="HATPase_c"/>
    <property type="match status" value="1"/>
</dbReference>
<keyword evidence="8" id="KW-0067">ATP-binding</keyword>
<dbReference type="Pfam" id="PF08447">
    <property type="entry name" value="PAS_3"/>
    <property type="match status" value="2"/>
</dbReference>
<dbReference type="InterPro" id="IPR029016">
    <property type="entry name" value="GAF-like_dom_sf"/>
</dbReference>